<dbReference type="InterPro" id="IPR033985">
    <property type="entry name" value="SusD-like_N"/>
</dbReference>
<dbReference type="SUPFAM" id="SSF48452">
    <property type="entry name" value="TPR-like"/>
    <property type="match status" value="1"/>
</dbReference>
<keyword evidence="5" id="KW-0998">Cell outer membrane</keyword>
<keyword evidence="3" id="KW-0732">Signal</keyword>
<proteinExistence type="inferred from homology"/>
<dbReference type="GO" id="GO:0009279">
    <property type="term" value="C:cell outer membrane"/>
    <property type="evidence" value="ECO:0007669"/>
    <property type="project" value="UniProtKB-SubCell"/>
</dbReference>
<comment type="subcellular location">
    <subcellularLocation>
        <location evidence="1">Cell outer membrane</location>
    </subcellularLocation>
</comment>
<feature type="domain" description="RagB/SusD" evidence="6">
    <location>
        <begin position="323"/>
        <end position="529"/>
    </location>
</feature>
<comment type="similarity">
    <text evidence="2">Belongs to the SusD family.</text>
</comment>
<dbReference type="PROSITE" id="PS51257">
    <property type="entry name" value="PROKAR_LIPOPROTEIN"/>
    <property type="match status" value="1"/>
</dbReference>
<dbReference type="EMBL" id="FNRF01000001">
    <property type="protein sequence ID" value="SDZ95941.1"/>
    <property type="molecule type" value="Genomic_DNA"/>
</dbReference>
<evidence type="ECO:0000259" key="6">
    <source>
        <dbReference type="Pfam" id="PF07980"/>
    </source>
</evidence>
<evidence type="ECO:0000313" key="8">
    <source>
        <dbReference type="EMBL" id="SDZ95941.1"/>
    </source>
</evidence>
<dbReference type="RefSeq" id="WP_074759788.1">
    <property type="nucleotide sequence ID" value="NZ_FNRF01000001.1"/>
</dbReference>
<dbReference type="InterPro" id="IPR012944">
    <property type="entry name" value="SusD_RagB_dom"/>
</dbReference>
<dbReference type="Pfam" id="PF07980">
    <property type="entry name" value="SusD_RagB"/>
    <property type="match status" value="1"/>
</dbReference>
<accession>A0A1H3XAH7</accession>
<sequence length="543" mass="60800">MKKNQIYHTAQSLLAGVVFGLTLASCESLDQGNLSELAESNLPQSDADAKALVNAVYSSDIELATTYMYLIDLTTETTVSGENPNGGGGMLGLLSWDGTNSYVVSLWRAVYASLARANDTIEKLQTNPAGVSPEIASQVIGEAKFLRAYYLNYAVQLWGPVPVITSSNGGTNAVRNSETEVYQQIVADLEDAAARLPERSKQSQGDIGRASRGAALAALAKVYLTWAQVDDELTDVQRKEYFGKSAQYAQQVIDSNEYSLEEDFYDNWNNQNRNGKESIFAIQFYLGSSTRDGDASGNNHLCHCSFSTSFSVSLPHIAPGPDNTVENSYLPGDQRKDVSFADSLWRPSTQNYFHFYFDADGDGIRESGFSRYNKYIDHDRVETSAADRAMNRQVIRLAEVYLVLAEAINERDGQPNQQAYDAFNKVRRRAFREDIFSAAAQSHDLKSGLDYEGFKSAIIQERSWEFVLEQKHLLDLKRWKILVKTIKNSALAKNFPEYNKQTIDFKHYRFPIPQAQRVVNPNLWQNYGYDGSDITTNPYVGRE</sequence>
<dbReference type="AlphaFoldDB" id="A0A1H3XAH7"/>
<dbReference type="Proteomes" id="UP000182257">
    <property type="component" value="Unassembled WGS sequence"/>
</dbReference>
<dbReference type="CDD" id="cd08977">
    <property type="entry name" value="SusD"/>
    <property type="match status" value="1"/>
</dbReference>
<name>A0A1H3XAH7_XYLRU</name>
<feature type="domain" description="SusD-like N-terminal" evidence="7">
    <location>
        <begin position="96"/>
        <end position="224"/>
    </location>
</feature>
<protein>
    <submittedName>
        <fullName evidence="8">Starch-binding associating with outer membrane</fullName>
    </submittedName>
</protein>
<evidence type="ECO:0000256" key="5">
    <source>
        <dbReference type="ARBA" id="ARBA00023237"/>
    </source>
</evidence>
<organism evidence="8 9">
    <name type="scientific">Xylanibacter ruminicola</name>
    <name type="common">Prevotella ruminicola</name>
    <dbReference type="NCBI Taxonomy" id="839"/>
    <lineage>
        <taxon>Bacteria</taxon>
        <taxon>Pseudomonadati</taxon>
        <taxon>Bacteroidota</taxon>
        <taxon>Bacteroidia</taxon>
        <taxon>Bacteroidales</taxon>
        <taxon>Prevotellaceae</taxon>
        <taxon>Xylanibacter</taxon>
    </lineage>
</organism>
<gene>
    <name evidence="8" type="ORF">SAMN05216462_0121</name>
</gene>
<evidence type="ECO:0000256" key="4">
    <source>
        <dbReference type="ARBA" id="ARBA00023136"/>
    </source>
</evidence>
<evidence type="ECO:0000313" key="9">
    <source>
        <dbReference type="Proteomes" id="UP000182257"/>
    </source>
</evidence>
<evidence type="ECO:0000256" key="1">
    <source>
        <dbReference type="ARBA" id="ARBA00004442"/>
    </source>
</evidence>
<dbReference type="Pfam" id="PF14322">
    <property type="entry name" value="SusD-like_3"/>
    <property type="match status" value="1"/>
</dbReference>
<reference evidence="8 9" key="1">
    <citation type="submission" date="2016-10" db="EMBL/GenBank/DDBJ databases">
        <authorList>
            <person name="de Groot N.N."/>
        </authorList>
    </citation>
    <scope>NUCLEOTIDE SEQUENCE [LARGE SCALE GENOMIC DNA]</scope>
    <source>
        <strain evidence="8 9">D31d</strain>
    </source>
</reference>
<evidence type="ECO:0000256" key="3">
    <source>
        <dbReference type="ARBA" id="ARBA00022729"/>
    </source>
</evidence>
<evidence type="ECO:0000259" key="7">
    <source>
        <dbReference type="Pfam" id="PF14322"/>
    </source>
</evidence>
<dbReference type="Gene3D" id="1.25.40.390">
    <property type="match status" value="1"/>
</dbReference>
<dbReference type="InterPro" id="IPR011990">
    <property type="entry name" value="TPR-like_helical_dom_sf"/>
</dbReference>
<keyword evidence="4" id="KW-0472">Membrane</keyword>
<dbReference type="OrthoDB" id="727588at2"/>
<evidence type="ECO:0000256" key="2">
    <source>
        <dbReference type="ARBA" id="ARBA00006275"/>
    </source>
</evidence>